<dbReference type="InterPro" id="IPR027417">
    <property type="entry name" value="P-loop_NTPase"/>
</dbReference>
<comment type="function">
    <text evidence="10">Probably part of an ABC transporter complex. Responsible for energy coupling to the transport system.</text>
</comment>
<protein>
    <submittedName>
        <fullName evidence="13">Energy-coupling factor transport system ATP-binding protein</fullName>
        <ecNumber evidence="13">3.6.3.-</ecNumber>
    </submittedName>
</protein>
<dbReference type="PANTHER" id="PTHR43553">
    <property type="entry name" value="HEAVY METAL TRANSPORTER"/>
    <property type="match status" value="1"/>
</dbReference>
<dbReference type="Proteomes" id="UP000282731">
    <property type="component" value="Chromosome"/>
</dbReference>
<dbReference type="RefSeq" id="WP_101598464.1">
    <property type="nucleotide sequence ID" value="NZ_CP025334.1"/>
</dbReference>
<evidence type="ECO:0000256" key="3">
    <source>
        <dbReference type="ARBA" id="ARBA00022448"/>
    </source>
</evidence>
<dbReference type="CDD" id="cd03225">
    <property type="entry name" value="ABC_cobalt_CbiO_domain1"/>
    <property type="match status" value="1"/>
</dbReference>
<evidence type="ECO:0000256" key="4">
    <source>
        <dbReference type="ARBA" id="ARBA00022475"/>
    </source>
</evidence>
<keyword evidence="8" id="KW-1278">Translocase</keyword>
<dbReference type="EMBL" id="CP025334">
    <property type="protein sequence ID" value="AZT96209.1"/>
    <property type="molecule type" value="Genomic_DNA"/>
</dbReference>
<feature type="domain" description="ABC transporter" evidence="11">
    <location>
        <begin position="283"/>
        <end position="489"/>
    </location>
</feature>
<keyword evidence="6" id="KW-0547">Nucleotide-binding</keyword>
<evidence type="ECO:0000256" key="2">
    <source>
        <dbReference type="ARBA" id="ARBA00005417"/>
    </source>
</evidence>
<accession>A0A2H1JKC5</accession>
<dbReference type="Pfam" id="PF00005">
    <property type="entry name" value="ABC_tran"/>
    <property type="match status" value="2"/>
</dbReference>
<reference evidence="12 15" key="3">
    <citation type="submission" date="2019-01" db="EMBL/GenBank/DDBJ databases">
        <title>Comparative genomic analysis of Brevibacterium aurantiacum sheds light on its evolution and its adaptation to smear-ripened cheeses.</title>
        <authorList>
            <person name="Moineau S."/>
        </authorList>
    </citation>
    <scope>NUCLEOTIDE SEQUENCE [LARGE SCALE GENOMIC DNA]</scope>
    <source>
        <strain evidence="12 15">SMQ-1420</strain>
    </source>
</reference>
<evidence type="ECO:0000256" key="7">
    <source>
        <dbReference type="ARBA" id="ARBA00022840"/>
    </source>
</evidence>
<feature type="domain" description="ABC transporter" evidence="11">
    <location>
        <begin position="6"/>
        <end position="259"/>
    </location>
</feature>
<dbReference type="GO" id="GO:0043190">
    <property type="term" value="C:ATP-binding cassette (ABC) transporter complex"/>
    <property type="evidence" value="ECO:0007669"/>
    <property type="project" value="TreeGrafter"/>
</dbReference>
<dbReference type="InterPro" id="IPR003593">
    <property type="entry name" value="AAA+_ATPase"/>
</dbReference>
<comment type="subcellular location">
    <subcellularLocation>
        <location evidence="1">Cell membrane</location>
        <topology evidence="1">Peripheral membrane protein</topology>
    </subcellularLocation>
</comment>
<dbReference type="EMBL" id="FXYZ01000009">
    <property type="protein sequence ID" value="SMX87995.1"/>
    <property type="molecule type" value="Genomic_DNA"/>
</dbReference>
<evidence type="ECO:0000313" key="15">
    <source>
        <dbReference type="Proteomes" id="UP000282731"/>
    </source>
</evidence>
<comment type="similarity">
    <text evidence="2">Belongs to the ABC transporter superfamily.</text>
</comment>
<keyword evidence="9" id="KW-0472">Membrane</keyword>
<evidence type="ECO:0000256" key="8">
    <source>
        <dbReference type="ARBA" id="ARBA00022967"/>
    </source>
</evidence>
<dbReference type="InterPro" id="IPR015856">
    <property type="entry name" value="ABC_transpr_CbiO/EcfA_su"/>
</dbReference>
<dbReference type="Proteomes" id="UP000234327">
    <property type="component" value="Unassembled WGS sequence"/>
</dbReference>
<keyword evidence="4" id="KW-1003">Cell membrane</keyword>
<dbReference type="SMART" id="SM00382">
    <property type="entry name" value="AAA"/>
    <property type="match status" value="2"/>
</dbReference>
<name>A0A2H1JKC5_BREAU</name>
<reference evidence="12 15" key="2">
    <citation type="submission" date="2017-12" db="EMBL/GenBank/DDBJ databases">
        <authorList>
            <person name="Levesque S."/>
        </authorList>
    </citation>
    <scope>NUCLEOTIDE SEQUENCE [LARGE SCALE GENOMIC DNA]</scope>
    <source>
        <strain evidence="12 15">SMQ-1420</strain>
    </source>
</reference>
<evidence type="ECO:0000313" key="14">
    <source>
        <dbReference type="Proteomes" id="UP000234327"/>
    </source>
</evidence>
<dbReference type="PROSITE" id="PS00211">
    <property type="entry name" value="ABC_TRANSPORTER_1"/>
    <property type="match status" value="1"/>
</dbReference>
<evidence type="ECO:0000256" key="1">
    <source>
        <dbReference type="ARBA" id="ARBA00004202"/>
    </source>
</evidence>
<gene>
    <name evidence="13" type="ORF">BAURA63_02368</name>
    <name evidence="12" type="ORF">CXR27_03685</name>
</gene>
<reference evidence="13 14" key="1">
    <citation type="submission" date="2017-03" db="EMBL/GenBank/DDBJ databases">
        <authorList>
            <person name="Afonso C.L."/>
            <person name="Miller P.J."/>
            <person name="Scott M.A."/>
            <person name="Spackman E."/>
            <person name="Goraichik I."/>
            <person name="Dimitrov K.M."/>
            <person name="Suarez D.L."/>
            <person name="Swayne D.E."/>
        </authorList>
    </citation>
    <scope>NUCLEOTIDE SEQUENCE [LARGE SCALE GENOMIC DNA]</scope>
    <source>
        <strain evidence="13">6</strain>
        <strain evidence="14">6(3)</strain>
    </source>
</reference>
<evidence type="ECO:0000259" key="11">
    <source>
        <dbReference type="PROSITE" id="PS50893"/>
    </source>
</evidence>
<keyword evidence="5" id="KW-0677">Repeat</keyword>
<evidence type="ECO:0000313" key="12">
    <source>
        <dbReference type="EMBL" id="AZT96209.1"/>
    </source>
</evidence>
<dbReference type="InterPro" id="IPR050095">
    <property type="entry name" value="ECF_ABC_transporter_ATP-bd"/>
</dbReference>
<dbReference type="GO" id="GO:0016887">
    <property type="term" value="F:ATP hydrolysis activity"/>
    <property type="evidence" value="ECO:0007669"/>
    <property type="project" value="InterPro"/>
</dbReference>
<dbReference type="PROSITE" id="PS50893">
    <property type="entry name" value="ABC_TRANSPORTER_2"/>
    <property type="match status" value="2"/>
</dbReference>
<evidence type="ECO:0000256" key="9">
    <source>
        <dbReference type="ARBA" id="ARBA00023136"/>
    </source>
</evidence>
<dbReference type="Gene3D" id="3.40.50.300">
    <property type="entry name" value="P-loop containing nucleotide triphosphate hydrolases"/>
    <property type="match status" value="2"/>
</dbReference>
<dbReference type="InterPro" id="IPR003439">
    <property type="entry name" value="ABC_transporter-like_ATP-bd"/>
</dbReference>
<evidence type="ECO:0000256" key="5">
    <source>
        <dbReference type="ARBA" id="ARBA00022737"/>
    </source>
</evidence>
<organism evidence="13 14">
    <name type="scientific">Brevibacterium aurantiacum</name>
    <dbReference type="NCBI Taxonomy" id="273384"/>
    <lineage>
        <taxon>Bacteria</taxon>
        <taxon>Bacillati</taxon>
        <taxon>Actinomycetota</taxon>
        <taxon>Actinomycetes</taxon>
        <taxon>Micrococcales</taxon>
        <taxon>Brevibacteriaceae</taxon>
        <taxon>Brevibacterium</taxon>
    </lineage>
</organism>
<dbReference type="GO" id="GO:0042626">
    <property type="term" value="F:ATPase-coupled transmembrane transporter activity"/>
    <property type="evidence" value="ECO:0007669"/>
    <property type="project" value="TreeGrafter"/>
</dbReference>
<evidence type="ECO:0000256" key="10">
    <source>
        <dbReference type="ARBA" id="ARBA00025157"/>
    </source>
</evidence>
<dbReference type="GO" id="GO:0005524">
    <property type="term" value="F:ATP binding"/>
    <property type="evidence" value="ECO:0007669"/>
    <property type="project" value="UniProtKB-KW"/>
</dbReference>
<evidence type="ECO:0000313" key="13">
    <source>
        <dbReference type="EMBL" id="SMX87995.1"/>
    </source>
</evidence>
<keyword evidence="7 13" id="KW-0067">ATP-binding</keyword>
<dbReference type="SUPFAM" id="SSF52540">
    <property type="entry name" value="P-loop containing nucleoside triphosphate hydrolases"/>
    <property type="match status" value="2"/>
</dbReference>
<sequence length="489" mass="51237">MRAGHITVDNVGFTYGAASALAQLASAESDAEVGVDIADIDLDIPPGSAVLLCGPSGSGKTSLLRLLGGLAPQLHPGTASGSVTVSGREMTTLDVHRVVEVAATVFQNPRTQFFTTEVAGELAFGLENQAMERAEILERIRAAVAVTGIAGLIDRRLDSLSGGQLQLVACTAALAQRPDVILFDEPSSNLSPASIEILSAVMRGLREAGHTLVIAEHRLAYLDGIIDRAVLLDDGRVREDLPAAQFFALSDEQRRAKGLRRLRAARPAPPSVPASAAHTDGGLVVENLRFSYGRTLVTDLDRMEFPRGTITALTGPNGVGKSTLARLICGLAKQDAGTISLDGRALRARERNRAASMVMQDVGRQLFGETVAADITMGLSASARTALDLPALLEATGLIGLEERHPQSLSGGQRQRVAIAAAAAQDSPVCLFDEPTSGLGFSHLVGIAAQMRALADRGAVVIVITHDDELIAEAANSVITLTPPLTRKG</sequence>
<proteinExistence type="inferred from homology"/>
<dbReference type="PANTHER" id="PTHR43553:SF23">
    <property type="entry name" value="ABC TRANSPORTER ATP-BINDING COMPONENT"/>
    <property type="match status" value="1"/>
</dbReference>
<dbReference type="InterPro" id="IPR017871">
    <property type="entry name" value="ABC_transporter-like_CS"/>
</dbReference>
<evidence type="ECO:0000256" key="6">
    <source>
        <dbReference type="ARBA" id="ARBA00022741"/>
    </source>
</evidence>
<dbReference type="AlphaFoldDB" id="A0A2H1JKC5"/>
<dbReference type="EC" id="3.6.3.-" evidence="13"/>
<keyword evidence="3" id="KW-0813">Transport</keyword>
<keyword evidence="13" id="KW-0378">Hydrolase</keyword>